<organism evidence="2 3">
    <name type="scientific">Salsuginibacillus halophilus</name>
    <dbReference type="NCBI Taxonomy" id="517424"/>
    <lineage>
        <taxon>Bacteria</taxon>
        <taxon>Bacillati</taxon>
        <taxon>Bacillota</taxon>
        <taxon>Bacilli</taxon>
        <taxon>Bacillales</taxon>
        <taxon>Bacillaceae</taxon>
        <taxon>Salsuginibacillus</taxon>
    </lineage>
</organism>
<keyword evidence="3" id="KW-1185">Reference proteome</keyword>
<feature type="transmembrane region" description="Helical" evidence="1">
    <location>
        <begin position="6"/>
        <end position="27"/>
    </location>
</feature>
<evidence type="ECO:0000256" key="1">
    <source>
        <dbReference type="SAM" id="Phobius"/>
    </source>
</evidence>
<name>A0A2P8HBF4_9BACI</name>
<keyword evidence="1" id="KW-0812">Transmembrane</keyword>
<protein>
    <submittedName>
        <fullName evidence="2">Uncharacterized protein</fullName>
    </submittedName>
</protein>
<dbReference type="EMBL" id="PYAV01000010">
    <property type="protein sequence ID" value="PSL43554.1"/>
    <property type="molecule type" value="Genomic_DNA"/>
</dbReference>
<comment type="caution">
    <text evidence="2">The sequence shown here is derived from an EMBL/GenBank/DDBJ whole genome shotgun (WGS) entry which is preliminary data.</text>
</comment>
<evidence type="ECO:0000313" key="2">
    <source>
        <dbReference type="EMBL" id="PSL43554.1"/>
    </source>
</evidence>
<dbReference type="AlphaFoldDB" id="A0A2P8HBF4"/>
<gene>
    <name evidence="2" type="ORF">B0H94_11029</name>
</gene>
<keyword evidence="1" id="KW-0472">Membrane</keyword>
<proteinExistence type="predicted"/>
<reference evidence="2 3" key="1">
    <citation type="submission" date="2018-03" db="EMBL/GenBank/DDBJ databases">
        <title>Genomic Encyclopedia of Type Strains, Phase III (KMG-III): the genomes of soil and plant-associated and newly described type strains.</title>
        <authorList>
            <person name="Whitman W."/>
        </authorList>
    </citation>
    <scope>NUCLEOTIDE SEQUENCE [LARGE SCALE GENOMIC DNA]</scope>
    <source>
        <strain evidence="2 3">CGMCC 1.07653</strain>
    </source>
</reference>
<sequence>MAMEMIAIVGLSGGLVGVSVIMAYAMLRQSKFD</sequence>
<evidence type="ECO:0000313" key="3">
    <source>
        <dbReference type="Proteomes" id="UP000242310"/>
    </source>
</evidence>
<keyword evidence="1" id="KW-1133">Transmembrane helix</keyword>
<dbReference type="Proteomes" id="UP000242310">
    <property type="component" value="Unassembled WGS sequence"/>
</dbReference>
<accession>A0A2P8HBF4</accession>